<keyword evidence="3" id="KW-1133">Transmembrane helix</keyword>
<dbReference type="RefSeq" id="WP_330108464.1">
    <property type="nucleotide sequence ID" value="NZ_JAZDQT010000002.1"/>
</dbReference>
<feature type="compositionally biased region" description="Basic and acidic residues" evidence="2">
    <location>
        <begin position="258"/>
        <end position="268"/>
    </location>
</feature>
<feature type="transmembrane region" description="Helical" evidence="3">
    <location>
        <begin position="58"/>
        <end position="81"/>
    </location>
</feature>
<feature type="coiled-coil region" evidence="1">
    <location>
        <begin position="201"/>
        <end position="235"/>
    </location>
</feature>
<keyword evidence="3" id="KW-0812">Transmembrane</keyword>
<keyword evidence="6" id="KW-1185">Reference proteome</keyword>
<gene>
    <name evidence="5" type="ORF">VRU48_13595</name>
</gene>
<feature type="domain" description="Prokaryotic YEATS" evidence="4">
    <location>
        <begin position="297"/>
        <end position="365"/>
    </location>
</feature>
<protein>
    <submittedName>
        <fullName evidence="5">PYEATS domain-containing protein</fullName>
    </submittedName>
</protein>
<evidence type="ECO:0000259" key="4">
    <source>
        <dbReference type="Pfam" id="PF20305"/>
    </source>
</evidence>
<dbReference type="EMBL" id="JAZDQT010000002">
    <property type="protein sequence ID" value="MEE1946151.1"/>
    <property type="molecule type" value="Genomic_DNA"/>
</dbReference>
<organism evidence="5 6">
    <name type="scientific">Pedobacter albus</name>
    <dbReference type="NCBI Taxonomy" id="3113905"/>
    <lineage>
        <taxon>Bacteria</taxon>
        <taxon>Pseudomonadati</taxon>
        <taxon>Bacteroidota</taxon>
        <taxon>Sphingobacteriia</taxon>
        <taxon>Sphingobacteriales</taxon>
        <taxon>Sphingobacteriaceae</taxon>
        <taxon>Pedobacter</taxon>
    </lineage>
</organism>
<sequence>MKFLNWLSRIFASTTATNRKDEARSIRSAIKNSVLLTLVLTLLLLLTLFLFFKENKAFAILSILTVTMAFFISGCVLGFVFGIPKKYQNKQATVQLDKEGRPIAPEDPNYTDNSSLEEISDWITKIVIGLSMIQFKAILGMMRDAANNINESLQKSICADQTCHLNFYVFSYALIVFYPIAGAIIGYLWTRIEFPYILNQKDIDLKVLKDLQNEKRKAENRLNKANELNTVKDEDLRALVQTFTPATNSMIKKRKEFKRSQDLPDDPQKGLWGGKSEADGRKVTAVVRETSYDRNWFNINLTVTSTDPNNPLVGDVLFHLHPSFMKEIQKVRALDGVAQCNIVGWGAFTVGVECDEGKTKLEIDLAELTDAPELFRKR</sequence>
<evidence type="ECO:0000313" key="6">
    <source>
        <dbReference type="Proteomes" id="UP001336835"/>
    </source>
</evidence>
<reference evidence="5 6" key="1">
    <citation type="submission" date="2024-01" db="EMBL/GenBank/DDBJ databases">
        <title>Pedobacter sp. nov., isolated from fresh soil.</title>
        <authorList>
            <person name="Le N.T.T."/>
        </authorList>
    </citation>
    <scope>NUCLEOTIDE SEQUENCE [LARGE SCALE GENOMIC DNA]</scope>
    <source>
        <strain evidence="5 6">KR3-3</strain>
    </source>
</reference>
<evidence type="ECO:0000313" key="5">
    <source>
        <dbReference type="EMBL" id="MEE1946151.1"/>
    </source>
</evidence>
<dbReference type="Pfam" id="PF20305">
    <property type="entry name" value="pYEATS"/>
    <property type="match status" value="1"/>
</dbReference>
<evidence type="ECO:0000256" key="1">
    <source>
        <dbReference type="SAM" id="Coils"/>
    </source>
</evidence>
<comment type="caution">
    <text evidence="5">The sequence shown here is derived from an EMBL/GenBank/DDBJ whole genome shotgun (WGS) entry which is preliminary data.</text>
</comment>
<accession>A0ABU7IA46</accession>
<name>A0ABU7IA46_9SPHI</name>
<feature type="region of interest" description="Disordered" evidence="2">
    <location>
        <begin position="255"/>
        <end position="277"/>
    </location>
</feature>
<feature type="transmembrane region" description="Helical" evidence="3">
    <location>
        <begin position="165"/>
        <end position="189"/>
    </location>
</feature>
<keyword evidence="3" id="KW-0472">Membrane</keyword>
<dbReference type="Proteomes" id="UP001336835">
    <property type="component" value="Unassembled WGS sequence"/>
</dbReference>
<evidence type="ECO:0000256" key="2">
    <source>
        <dbReference type="SAM" id="MobiDB-lite"/>
    </source>
</evidence>
<proteinExistence type="predicted"/>
<dbReference type="InterPro" id="IPR046888">
    <property type="entry name" value="pYEATS"/>
</dbReference>
<evidence type="ECO:0000256" key="3">
    <source>
        <dbReference type="SAM" id="Phobius"/>
    </source>
</evidence>
<feature type="transmembrane region" description="Helical" evidence="3">
    <location>
        <begin position="34"/>
        <end position="52"/>
    </location>
</feature>
<keyword evidence="1" id="KW-0175">Coiled coil</keyword>